<evidence type="ECO:0000313" key="4">
    <source>
        <dbReference type="Proteomes" id="UP000019486"/>
    </source>
</evidence>
<dbReference type="PROSITE" id="PS50404">
    <property type="entry name" value="GST_NTER"/>
    <property type="match status" value="1"/>
</dbReference>
<dbReference type="InterPro" id="IPR016162">
    <property type="entry name" value="Ald_DH_N"/>
</dbReference>
<dbReference type="STRING" id="1385369.N825_29945"/>
<dbReference type="CDD" id="cd03048">
    <property type="entry name" value="GST_N_Ure2p_like"/>
    <property type="match status" value="1"/>
</dbReference>
<dbReference type="Proteomes" id="UP000019486">
    <property type="component" value="Unassembled WGS sequence"/>
</dbReference>
<dbReference type="InterPro" id="IPR016163">
    <property type="entry name" value="Ald_DH_C"/>
</dbReference>
<dbReference type="InterPro" id="IPR016161">
    <property type="entry name" value="Ald_DH/histidinol_DH"/>
</dbReference>
<dbReference type="Gene3D" id="3.40.605.10">
    <property type="entry name" value="Aldehyde Dehydrogenase, Chain A, domain 1"/>
    <property type="match status" value="1"/>
</dbReference>
<keyword evidence="1" id="KW-0560">Oxidoreductase</keyword>
<dbReference type="SUPFAM" id="SSF52833">
    <property type="entry name" value="Thioredoxin-like"/>
    <property type="match status" value="1"/>
</dbReference>
<dbReference type="AlphaFoldDB" id="W9GUH1"/>
<dbReference type="PANTHER" id="PTHR44051">
    <property type="entry name" value="GLUTATHIONE S-TRANSFERASE-RELATED"/>
    <property type="match status" value="1"/>
</dbReference>
<protein>
    <recommendedName>
        <fullName evidence="2">GST N-terminal domain-containing protein</fullName>
    </recommendedName>
</protein>
<keyword evidence="4" id="KW-1185">Reference proteome</keyword>
<dbReference type="SFLD" id="SFLDG00358">
    <property type="entry name" value="Main_(cytGST)"/>
    <property type="match status" value="1"/>
</dbReference>
<dbReference type="EMBL" id="AVFL01000053">
    <property type="protein sequence ID" value="EWY36082.1"/>
    <property type="molecule type" value="Genomic_DNA"/>
</dbReference>
<dbReference type="SFLD" id="SFLDG01151">
    <property type="entry name" value="Main.2:_Nu-like"/>
    <property type="match status" value="1"/>
</dbReference>
<feature type="domain" description="GST N-terminal" evidence="2">
    <location>
        <begin position="10"/>
        <end position="97"/>
    </location>
</feature>
<gene>
    <name evidence="3" type="ORF">N825_29945</name>
</gene>
<dbReference type="PANTHER" id="PTHR44051:SF19">
    <property type="entry name" value="DISULFIDE-BOND OXIDOREDUCTASE YFCG"/>
    <property type="match status" value="1"/>
</dbReference>
<dbReference type="SUPFAM" id="SSF53720">
    <property type="entry name" value="ALDH-like"/>
    <property type="match status" value="1"/>
</dbReference>
<dbReference type="InterPro" id="IPR015590">
    <property type="entry name" value="Aldehyde_DH_dom"/>
</dbReference>
<evidence type="ECO:0000259" key="2">
    <source>
        <dbReference type="PROSITE" id="PS50404"/>
    </source>
</evidence>
<comment type="caution">
    <text evidence="3">The sequence shown here is derived from an EMBL/GenBank/DDBJ whole genome shotgun (WGS) entry which is preliminary data.</text>
</comment>
<dbReference type="SUPFAM" id="SSF47616">
    <property type="entry name" value="GST C-terminal domain-like"/>
    <property type="match status" value="1"/>
</dbReference>
<accession>W9GUH1</accession>
<dbReference type="Gene3D" id="3.40.30.10">
    <property type="entry name" value="Glutaredoxin"/>
    <property type="match status" value="1"/>
</dbReference>
<dbReference type="SFLD" id="SFLDS00019">
    <property type="entry name" value="Glutathione_Transferase_(cytos"/>
    <property type="match status" value="1"/>
</dbReference>
<organism evidence="3 4">
    <name type="scientific">Skermanella stibiiresistens SB22</name>
    <dbReference type="NCBI Taxonomy" id="1385369"/>
    <lineage>
        <taxon>Bacteria</taxon>
        <taxon>Pseudomonadati</taxon>
        <taxon>Pseudomonadota</taxon>
        <taxon>Alphaproteobacteria</taxon>
        <taxon>Rhodospirillales</taxon>
        <taxon>Azospirillaceae</taxon>
        <taxon>Skermanella</taxon>
    </lineage>
</organism>
<dbReference type="Pfam" id="PF00171">
    <property type="entry name" value="Aldedh"/>
    <property type="match status" value="1"/>
</dbReference>
<name>W9GUH1_9PROT</name>
<dbReference type="InterPro" id="IPR004045">
    <property type="entry name" value="Glutathione_S-Trfase_N"/>
</dbReference>
<sequence>MVGRWRARHSDRLQLYSVNTPNGVKVSIMLEDIGLPYEAHLVDFTSDQQKSPQFLSLNPNGKIPAIIDPDSSGVEPLTLFESGAILLYLADKTGRLIGETAADRWYATQWVMFQMGGVGPMMGQLGFFSVSNGKDWEDKRPRDRYANESRRLLRVMNQALAERKWMLGKSYSIANIALFGWISALMDSGFGEQIGTVASGAKVVECGGAVKVGPLANGAFFRPALLEVFDDSLTIIHEETFGPVLTIQRFTDEAEAIGLANDNEYGLAASVWTREVDRSLRVAQAIDVGSIWVNDWAKIYDNTEEGGFKQSGLGRLNALAALEDFQEYKHIALKPGIAHS</sequence>
<dbReference type="InterPro" id="IPR040079">
    <property type="entry name" value="Glutathione_S-Trfase"/>
</dbReference>
<dbReference type="Gene3D" id="1.20.1050.10">
    <property type="match status" value="1"/>
</dbReference>
<reference evidence="3 4" key="1">
    <citation type="submission" date="2013-08" db="EMBL/GenBank/DDBJ databases">
        <title>The genome sequence of Skermanella stibiiresistens.</title>
        <authorList>
            <person name="Zhu W."/>
            <person name="Wang G."/>
        </authorList>
    </citation>
    <scope>NUCLEOTIDE SEQUENCE [LARGE SCALE GENOMIC DNA]</scope>
    <source>
        <strain evidence="3 4">SB22</strain>
    </source>
</reference>
<evidence type="ECO:0000313" key="3">
    <source>
        <dbReference type="EMBL" id="EWY36082.1"/>
    </source>
</evidence>
<evidence type="ECO:0000256" key="1">
    <source>
        <dbReference type="ARBA" id="ARBA00023002"/>
    </source>
</evidence>
<dbReference type="PATRIC" id="fig|1385369.3.peg.6872"/>
<dbReference type="InterPro" id="IPR036282">
    <property type="entry name" value="Glutathione-S-Trfase_C_sf"/>
</dbReference>
<proteinExistence type="predicted"/>
<dbReference type="Gene3D" id="3.40.309.10">
    <property type="entry name" value="Aldehyde Dehydrogenase, Chain A, domain 2"/>
    <property type="match status" value="1"/>
</dbReference>
<dbReference type="Pfam" id="PF02798">
    <property type="entry name" value="GST_N"/>
    <property type="match status" value="1"/>
</dbReference>
<dbReference type="InterPro" id="IPR036249">
    <property type="entry name" value="Thioredoxin-like_sf"/>
</dbReference>
<dbReference type="GO" id="GO:0016620">
    <property type="term" value="F:oxidoreductase activity, acting on the aldehyde or oxo group of donors, NAD or NADP as acceptor"/>
    <property type="evidence" value="ECO:0007669"/>
    <property type="project" value="InterPro"/>
</dbReference>